<evidence type="ECO:0000256" key="4">
    <source>
        <dbReference type="ARBA" id="ARBA00022683"/>
    </source>
</evidence>
<dbReference type="PANTHER" id="PTHR34382">
    <property type="entry name" value="PTS SYSTEM N,N'-DIACETYLCHITOBIOSE-SPECIFIC EIIA COMPONENT"/>
    <property type="match status" value="1"/>
</dbReference>
<sequence>MTGDSLKEKDMNEISMKIILNAGDARAIISEALESIAKGNFNQANNKLIEAKKKITAAHSVQTDTIQGEARGEKITFSLLFAHAQDTLMTIMSEWNTAKHLIQLFETFDKRLKKLEEK</sequence>
<keyword evidence="7" id="KW-1185">Reference proteome</keyword>
<protein>
    <submittedName>
        <fullName evidence="6">PTS system cellobiose-specific IIA component</fullName>
    </submittedName>
</protein>
<dbReference type="Pfam" id="PF02255">
    <property type="entry name" value="PTS_IIA"/>
    <property type="match status" value="1"/>
</dbReference>
<evidence type="ECO:0000313" key="6">
    <source>
        <dbReference type="EMBL" id="MDQ0175247.1"/>
    </source>
</evidence>
<feature type="modified residue" description="Phosphohistidine; by HPr" evidence="5">
    <location>
        <position position="83"/>
    </location>
</feature>
<keyword evidence="2" id="KW-0762">Sugar transport</keyword>
<dbReference type="PANTHER" id="PTHR34382:SF7">
    <property type="entry name" value="PTS SYSTEM N,N'-DIACETYLCHITOBIOSE-SPECIFIC EIIA COMPONENT"/>
    <property type="match status" value="1"/>
</dbReference>
<dbReference type="CDD" id="cd00215">
    <property type="entry name" value="PTS_IIA_lac"/>
    <property type="match status" value="1"/>
</dbReference>
<evidence type="ECO:0000313" key="7">
    <source>
        <dbReference type="Proteomes" id="UP001223586"/>
    </source>
</evidence>
<dbReference type="RefSeq" id="WP_307227408.1">
    <property type="nucleotide sequence ID" value="NZ_JAUSTT010000005.1"/>
</dbReference>
<evidence type="ECO:0000256" key="3">
    <source>
        <dbReference type="ARBA" id="ARBA00022679"/>
    </source>
</evidence>
<dbReference type="SUPFAM" id="SSF46973">
    <property type="entry name" value="Enzyme IIa from lactose specific PTS, IIa-lac"/>
    <property type="match status" value="1"/>
</dbReference>
<organism evidence="6 7">
    <name type="scientific">Bacillus chungangensis</name>
    <dbReference type="NCBI Taxonomy" id="587633"/>
    <lineage>
        <taxon>Bacteria</taxon>
        <taxon>Bacillati</taxon>
        <taxon>Bacillota</taxon>
        <taxon>Bacilli</taxon>
        <taxon>Bacillales</taxon>
        <taxon>Bacillaceae</taxon>
        <taxon>Bacillus</taxon>
    </lineage>
</organism>
<dbReference type="InterPro" id="IPR003188">
    <property type="entry name" value="PTS_IIA_lac/cel"/>
</dbReference>
<comment type="caution">
    <text evidence="6">The sequence shown here is derived from an EMBL/GenBank/DDBJ whole genome shotgun (WGS) entry which is preliminary data.</text>
</comment>
<keyword evidence="4" id="KW-0598">Phosphotransferase system</keyword>
<accession>A0ABT9WQM5</accession>
<dbReference type="PIRSF" id="PIRSF000699">
    <property type="entry name" value="PTS_IILac_III"/>
    <property type="match status" value="1"/>
</dbReference>
<reference evidence="6 7" key="1">
    <citation type="submission" date="2023-07" db="EMBL/GenBank/DDBJ databases">
        <title>Genomic Encyclopedia of Type Strains, Phase IV (KMG-IV): sequencing the most valuable type-strain genomes for metagenomic binning, comparative biology and taxonomic classification.</title>
        <authorList>
            <person name="Goeker M."/>
        </authorList>
    </citation>
    <scope>NUCLEOTIDE SEQUENCE [LARGE SCALE GENOMIC DNA]</scope>
    <source>
        <strain evidence="6 7">DSM 23837</strain>
    </source>
</reference>
<name>A0ABT9WQM5_9BACI</name>
<keyword evidence="1" id="KW-0813">Transport</keyword>
<evidence type="ECO:0000256" key="2">
    <source>
        <dbReference type="ARBA" id="ARBA00022597"/>
    </source>
</evidence>
<dbReference type="Proteomes" id="UP001223586">
    <property type="component" value="Unassembled WGS sequence"/>
</dbReference>
<dbReference type="InterPro" id="IPR036542">
    <property type="entry name" value="PTS_IIA_lac/cel_sf"/>
</dbReference>
<dbReference type="Gene3D" id="1.20.58.80">
    <property type="entry name" value="Phosphotransferase system, lactose/cellobiose-type IIA subunit"/>
    <property type="match status" value="1"/>
</dbReference>
<keyword evidence="3" id="KW-0808">Transferase</keyword>
<evidence type="ECO:0000256" key="1">
    <source>
        <dbReference type="ARBA" id="ARBA00022448"/>
    </source>
</evidence>
<dbReference type="EMBL" id="JAUSTT010000005">
    <property type="protein sequence ID" value="MDQ0175247.1"/>
    <property type="molecule type" value="Genomic_DNA"/>
</dbReference>
<gene>
    <name evidence="6" type="ORF">J2S08_001081</name>
</gene>
<proteinExistence type="predicted"/>
<evidence type="ECO:0000256" key="5">
    <source>
        <dbReference type="PROSITE-ProRule" id="PRU00418"/>
    </source>
</evidence>
<dbReference type="PROSITE" id="PS51095">
    <property type="entry name" value="PTS_EIIA_TYPE_3"/>
    <property type="match status" value="1"/>
</dbReference>